<evidence type="ECO:0000256" key="4">
    <source>
        <dbReference type="ARBA" id="ARBA00022946"/>
    </source>
</evidence>
<keyword evidence="4" id="KW-0809">Transit peptide</keyword>
<dbReference type="Gene3D" id="1.10.287.110">
    <property type="entry name" value="DnaJ domain"/>
    <property type="match status" value="1"/>
</dbReference>
<evidence type="ECO:0000259" key="14">
    <source>
        <dbReference type="PROSITE" id="PS50076"/>
    </source>
</evidence>
<organism evidence="15 16">
    <name type="scientific">Salvator merianae</name>
    <name type="common">Argentine black and white tegu</name>
    <name type="synonym">Tupinambis merianae</name>
    <dbReference type="NCBI Taxonomy" id="96440"/>
    <lineage>
        <taxon>Eukaryota</taxon>
        <taxon>Metazoa</taxon>
        <taxon>Chordata</taxon>
        <taxon>Craniata</taxon>
        <taxon>Vertebrata</taxon>
        <taxon>Euteleostomi</taxon>
        <taxon>Lepidosauria</taxon>
        <taxon>Squamata</taxon>
        <taxon>Bifurcata</taxon>
        <taxon>Unidentata</taxon>
        <taxon>Episquamata</taxon>
        <taxon>Laterata</taxon>
        <taxon>Teiioidea</taxon>
        <taxon>Teiidae</taxon>
        <taxon>Salvator</taxon>
    </lineage>
</organism>
<evidence type="ECO:0000256" key="12">
    <source>
        <dbReference type="SAM" id="MobiDB-lite"/>
    </source>
</evidence>
<dbReference type="PANTHER" id="PTHR44873:SF1">
    <property type="entry name" value="DNAJ HOMOLOG SUBFAMILY C MEMBER 30, MITOCHONDRIAL"/>
    <property type="match status" value="1"/>
</dbReference>
<feature type="transmembrane region" description="Helical" evidence="13">
    <location>
        <begin position="153"/>
        <end position="170"/>
    </location>
</feature>
<dbReference type="SUPFAM" id="SSF46565">
    <property type="entry name" value="Chaperone J-domain"/>
    <property type="match status" value="1"/>
</dbReference>
<proteinExistence type="predicted"/>
<comment type="function">
    <text evidence="9">Mitochondrial protein enriched in neurons that acts as a regulator of mitochondrial respiration. Associates with the ATP synthase complex and facilitates ATP synthesis. May be a chaperone protein involved in the turnover of the subunits of mitochondrial complex I N-module. It facilitates the degradation of N-module subunits damaged by oxidative stress, and contributes to complex I functional efficiency.</text>
</comment>
<feature type="domain" description="J" evidence="14">
    <location>
        <begin position="2"/>
        <end position="67"/>
    </location>
</feature>
<feature type="region of interest" description="Disordered" evidence="12">
    <location>
        <begin position="74"/>
        <end position="101"/>
    </location>
</feature>
<dbReference type="CDD" id="cd06257">
    <property type="entry name" value="DnaJ"/>
    <property type="match status" value="1"/>
</dbReference>
<accession>A0A8D0BX36</accession>
<dbReference type="AlphaFoldDB" id="A0A8D0BX36"/>
<evidence type="ECO:0000313" key="16">
    <source>
        <dbReference type="Proteomes" id="UP000694421"/>
    </source>
</evidence>
<dbReference type="GeneTree" id="ENSGT00510000048685"/>
<dbReference type="FunFam" id="1.10.287.110:FF:000060">
    <property type="entry name" value="DnaJ (Hsp40) homolog, subfamily C, member 30"/>
    <property type="match status" value="1"/>
</dbReference>
<keyword evidence="5 13" id="KW-1133">Transmembrane helix</keyword>
<feature type="compositionally biased region" description="Low complexity" evidence="12">
    <location>
        <begin position="75"/>
        <end position="86"/>
    </location>
</feature>
<dbReference type="InterPro" id="IPR001623">
    <property type="entry name" value="DnaJ_domain"/>
</dbReference>
<dbReference type="Proteomes" id="UP000694421">
    <property type="component" value="Unplaced"/>
</dbReference>
<evidence type="ECO:0000256" key="6">
    <source>
        <dbReference type="ARBA" id="ARBA00023128"/>
    </source>
</evidence>
<dbReference type="GO" id="GO:0005743">
    <property type="term" value="C:mitochondrial inner membrane"/>
    <property type="evidence" value="ECO:0007669"/>
    <property type="project" value="UniProtKB-SubCell"/>
</dbReference>
<evidence type="ECO:0000256" key="13">
    <source>
        <dbReference type="SAM" id="Phobius"/>
    </source>
</evidence>
<dbReference type="Pfam" id="PF00226">
    <property type="entry name" value="DnaJ"/>
    <property type="match status" value="1"/>
</dbReference>
<comment type="subcellular location">
    <subcellularLocation>
        <location evidence="1">Mitochondrion inner membrane</location>
        <topology evidence="1">Single-pass membrane protein</topology>
    </subcellularLocation>
</comment>
<protein>
    <recommendedName>
        <fullName evidence="11">DnaJ homolog subfamily C member 30, mitochondrial</fullName>
    </recommendedName>
</protein>
<reference evidence="15" key="2">
    <citation type="submission" date="2025-09" db="UniProtKB">
        <authorList>
            <consortium name="Ensembl"/>
        </authorList>
    </citation>
    <scope>IDENTIFICATION</scope>
</reference>
<evidence type="ECO:0000256" key="2">
    <source>
        <dbReference type="ARBA" id="ARBA00022692"/>
    </source>
</evidence>
<dbReference type="SMART" id="SM00271">
    <property type="entry name" value="DnaJ"/>
    <property type="match status" value="1"/>
</dbReference>
<evidence type="ECO:0000256" key="5">
    <source>
        <dbReference type="ARBA" id="ARBA00022989"/>
    </source>
</evidence>
<keyword evidence="8" id="KW-0143">Chaperone</keyword>
<dbReference type="Ensembl" id="ENSSMRT00000012938.1">
    <property type="protein sequence ID" value="ENSSMRP00000011119.1"/>
    <property type="gene ID" value="ENSSMRG00000008743.1"/>
</dbReference>
<evidence type="ECO:0000256" key="8">
    <source>
        <dbReference type="ARBA" id="ARBA00023186"/>
    </source>
</evidence>
<evidence type="ECO:0000313" key="15">
    <source>
        <dbReference type="Ensembl" id="ENSSMRP00000011119.1"/>
    </source>
</evidence>
<reference evidence="15" key="1">
    <citation type="submission" date="2025-08" db="UniProtKB">
        <authorList>
            <consortium name="Ensembl"/>
        </authorList>
    </citation>
    <scope>IDENTIFICATION</scope>
</reference>
<evidence type="ECO:0000256" key="10">
    <source>
        <dbReference type="ARBA" id="ARBA00065070"/>
    </source>
</evidence>
<keyword evidence="7 13" id="KW-0472">Membrane</keyword>
<dbReference type="PROSITE" id="PS50076">
    <property type="entry name" value="DNAJ_2"/>
    <property type="match status" value="1"/>
</dbReference>
<dbReference type="OMA" id="ANRTMFD"/>
<dbReference type="InterPro" id="IPR036869">
    <property type="entry name" value="J_dom_sf"/>
</dbReference>
<keyword evidence="2 13" id="KW-0812">Transmembrane</keyword>
<evidence type="ECO:0000256" key="11">
    <source>
        <dbReference type="ARBA" id="ARBA00070112"/>
    </source>
</evidence>
<evidence type="ECO:0000256" key="1">
    <source>
        <dbReference type="ARBA" id="ARBA00004434"/>
    </source>
</evidence>
<dbReference type="InterPro" id="IPR053025">
    <property type="entry name" value="Mito_ATP_Synthase-Asso"/>
</dbReference>
<sequence length="173" mass="19847">LYCWSLLGVPRNATQAQIKAAYYKQSFVYHPDRNAGSEQAAERFTRIHEAYLVLSSVTLRKRYDRGLLSGEELRAASGSSGQASAAPPKPSEAPRRSQAFTAGRMPQKPIFDFDKFYKAHYGEQLERERLLRERLRQRKGQMESFTKEEQETYQPYIVVCLIATGVLLLYSME</sequence>
<evidence type="ECO:0000256" key="9">
    <source>
        <dbReference type="ARBA" id="ARBA00058822"/>
    </source>
</evidence>
<comment type="subunit">
    <text evidence="10">Associates with the ATP synthase complex. Interacts with MT-ATP6; interaction is direct. Interacts with ATP5MC2; interaction is direct.</text>
</comment>
<keyword evidence="16" id="KW-1185">Reference proteome</keyword>
<keyword evidence="6" id="KW-0496">Mitochondrion</keyword>
<dbReference type="PANTHER" id="PTHR44873">
    <property type="entry name" value="DNAJ HOMOLOG SUBFAMILY C MEMBER 30, MITOCHONDRIAL"/>
    <property type="match status" value="1"/>
</dbReference>
<evidence type="ECO:0000256" key="3">
    <source>
        <dbReference type="ARBA" id="ARBA00022792"/>
    </source>
</evidence>
<dbReference type="PRINTS" id="PR00625">
    <property type="entry name" value="JDOMAIN"/>
</dbReference>
<evidence type="ECO:0000256" key="7">
    <source>
        <dbReference type="ARBA" id="ARBA00023136"/>
    </source>
</evidence>
<keyword evidence="3" id="KW-0999">Mitochondrion inner membrane</keyword>
<name>A0A8D0BX36_SALMN</name>